<comment type="caution">
    <text evidence="2">The sequence shown here is derived from an EMBL/GenBank/DDBJ whole genome shotgun (WGS) entry which is preliminary data.</text>
</comment>
<dbReference type="InterPro" id="IPR009061">
    <property type="entry name" value="DNA-bd_dom_put_sf"/>
</dbReference>
<evidence type="ECO:0000259" key="1">
    <source>
        <dbReference type="Pfam" id="PF13411"/>
    </source>
</evidence>
<name>A0A7C4S160_UNCW3</name>
<dbReference type="GO" id="GO:0006355">
    <property type="term" value="P:regulation of DNA-templated transcription"/>
    <property type="evidence" value="ECO:0007669"/>
    <property type="project" value="InterPro"/>
</dbReference>
<dbReference type="Pfam" id="PF13411">
    <property type="entry name" value="MerR_1"/>
    <property type="match status" value="1"/>
</dbReference>
<dbReference type="SUPFAM" id="SSF46955">
    <property type="entry name" value="Putative DNA-binding domain"/>
    <property type="match status" value="1"/>
</dbReference>
<accession>A0A7C4S160</accession>
<gene>
    <name evidence="2" type="ORF">ENT60_01455</name>
</gene>
<reference evidence="2" key="1">
    <citation type="journal article" date="2020" name="mSystems">
        <title>Genome- and Community-Level Interaction Insights into Carbon Utilization and Element Cycling Functions of Hydrothermarchaeota in Hydrothermal Sediment.</title>
        <authorList>
            <person name="Zhou Z."/>
            <person name="Liu Y."/>
            <person name="Xu W."/>
            <person name="Pan J."/>
            <person name="Luo Z.H."/>
            <person name="Li M."/>
        </authorList>
    </citation>
    <scope>NUCLEOTIDE SEQUENCE [LARGE SCALE GENOMIC DNA]</scope>
    <source>
        <strain evidence="2">SpSt-594</strain>
    </source>
</reference>
<dbReference type="AlphaFoldDB" id="A0A7C4S160"/>
<dbReference type="Gene3D" id="1.10.1660.10">
    <property type="match status" value="1"/>
</dbReference>
<dbReference type="InterPro" id="IPR000551">
    <property type="entry name" value="MerR-type_HTH_dom"/>
</dbReference>
<feature type="domain" description="HTH merR-type" evidence="1">
    <location>
        <begin position="7"/>
        <end position="71"/>
    </location>
</feature>
<protein>
    <submittedName>
        <fullName evidence="2">MerR family transcriptional regulator</fullName>
    </submittedName>
</protein>
<sequence length="107" mass="12975">MKEKKLYPLSEVSKKLKIEESKLRKWTKIFKVGKKIKKKIYFDEKELAKIKVIKELFKEGYSQKSIQNNLSKKIREKKKEKKVKLSLKFLNTLYKELLEIKEILEKK</sequence>
<dbReference type="EMBL" id="DSZH01000068">
    <property type="protein sequence ID" value="HGU47218.1"/>
    <property type="molecule type" value="Genomic_DNA"/>
</dbReference>
<dbReference type="GO" id="GO:0003677">
    <property type="term" value="F:DNA binding"/>
    <property type="evidence" value="ECO:0007669"/>
    <property type="project" value="InterPro"/>
</dbReference>
<proteinExistence type="predicted"/>
<evidence type="ECO:0000313" key="2">
    <source>
        <dbReference type="EMBL" id="HGU47218.1"/>
    </source>
</evidence>
<organism evidence="2">
    <name type="scientific">candidate division WOR-3 bacterium</name>
    <dbReference type="NCBI Taxonomy" id="2052148"/>
    <lineage>
        <taxon>Bacteria</taxon>
        <taxon>Bacteria division WOR-3</taxon>
    </lineage>
</organism>